<dbReference type="EMBL" id="CAJHJT010000023">
    <property type="protein sequence ID" value="CAD7001545.1"/>
    <property type="molecule type" value="Genomic_DNA"/>
</dbReference>
<protein>
    <submittedName>
        <fullName evidence="1">(Mediterranean fruit fly) hypothetical protein</fullName>
    </submittedName>
</protein>
<proteinExistence type="predicted"/>
<organism evidence="1 2">
    <name type="scientific">Ceratitis capitata</name>
    <name type="common">Mediterranean fruit fly</name>
    <name type="synonym">Tephritis capitata</name>
    <dbReference type="NCBI Taxonomy" id="7213"/>
    <lineage>
        <taxon>Eukaryota</taxon>
        <taxon>Metazoa</taxon>
        <taxon>Ecdysozoa</taxon>
        <taxon>Arthropoda</taxon>
        <taxon>Hexapoda</taxon>
        <taxon>Insecta</taxon>
        <taxon>Pterygota</taxon>
        <taxon>Neoptera</taxon>
        <taxon>Endopterygota</taxon>
        <taxon>Diptera</taxon>
        <taxon>Brachycera</taxon>
        <taxon>Muscomorpha</taxon>
        <taxon>Tephritoidea</taxon>
        <taxon>Tephritidae</taxon>
        <taxon>Ceratitis</taxon>
        <taxon>Ceratitis</taxon>
    </lineage>
</organism>
<evidence type="ECO:0000313" key="1">
    <source>
        <dbReference type="EMBL" id="CAD7001545.1"/>
    </source>
</evidence>
<evidence type="ECO:0000313" key="2">
    <source>
        <dbReference type="Proteomes" id="UP000606786"/>
    </source>
</evidence>
<reference evidence="1" key="1">
    <citation type="submission" date="2020-11" db="EMBL/GenBank/DDBJ databases">
        <authorList>
            <person name="Whitehead M."/>
        </authorList>
    </citation>
    <scope>NUCLEOTIDE SEQUENCE</scope>
    <source>
        <strain evidence="1">EGII</strain>
    </source>
</reference>
<dbReference type="AlphaFoldDB" id="A0A811UU95"/>
<comment type="caution">
    <text evidence="1">The sequence shown here is derived from an EMBL/GenBank/DDBJ whole genome shotgun (WGS) entry which is preliminary data.</text>
</comment>
<gene>
    <name evidence="1" type="ORF">CCAP1982_LOCUS10040</name>
</gene>
<accession>A0A811UU95</accession>
<keyword evidence="2" id="KW-1185">Reference proteome</keyword>
<dbReference type="Proteomes" id="UP000606786">
    <property type="component" value="Unassembled WGS sequence"/>
</dbReference>
<name>A0A811UU95_CERCA</name>
<sequence>MPSSTNNSFFSVDGLKFEVNLLTDEGTIVFVRAGASDNYLSEYITDRWNSPSWEGEIIELAEEFILSLYRKGREYPFDDTADVTITTFNREV</sequence>
<feature type="non-terminal residue" evidence="1">
    <location>
        <position position="92"/>
    </location>
</feature>